<dbReference type="PANTHER" id="PTHR42747:SF3">
    <property type="entry name" value="NITRONATE MONOOXYGENASE-RELATED"/>
    <property type="match status" value="1"/>
</dbReference>
<proteinExistence type="inferred from homology"/>
<evidence type="ECO:0000313" key="10">
    <source>
        <dbReference type="EMBL" id="EIE98317.1"/>
    </source>
</evidence>
<dbReference type="eggNOG" id="COG2070">
    <property type="taxonomic scope" value="Bacteria"/>
</dbReference>
<organism evidence="10 11">
    <name type="scientific">Saccharomonospora glauca K62</name>
    <dbReference type="NCBI Taxonomy" id="928724"/>
    <lineage>
        <taxon>Bacteria</taxon>
        <taxon>Bacillati</taxon>
        <taxon>Actinomycetota</taxon>
        <taxon>Actinomycetes</taxon>
        <taxon>Pseudonocardiales</taxon>
        <taxon>Pseudonocardiaceae</taxon>
        <taxon>Saccharomonospora</taxon>
    </lineage>
</organism>
<evidence type="ECO:0000313" key="11">
    <source>
        <dbReference type="Proteomes" id="UP000005087"/>
    </source>
</evidence>
<evidence type="ECO:0000256" key="4">
    <source>
        <dbReference type="ARBA" id="ARBA00022630"/>
    </source>
</evidence>
<keyword evidence="7" id="KW-0503">Monooxygenase</keyword>
<keyword evidence="5" id="KW-0288">FMN</keyword>
<evidence type="ECO:0000256" key="2">
    <source>
        <dbReference type="ARBA" id="ARBA00009881"/>
    </source>
</evidence>
<keyword evidence="11" id="KW-1185">Reference proteome</keyword>
<accession>I1D043</accession>
<evidence type="ECO:0000256" key="3">
    <source>
        <dbReference type="ARBA" id="ARBA00022575"/>
    </source>
</evidence>
<evidence type="ECO:0000256" key="5">
    <source>
        <dbReference type="ARBA" id="ARBA00022643"/>
    </source>
</evidence>
<name>I1D043_9PSEU</name>
<dbReference type="CDD" id="cd04730">
    <property type="entry name" value="NPD_like"/>
    <property type="match status" value="1"/>
</dbReference>
<keyword evidence="10" id="KW-0223">Dioxygenase</keyword>
<dbReference type="Proteomes" id="UP000005087">
    <property type="component" value="Chromosome"/>
</dbReference>
<dbReference type="Gene3D" id="3.20.20.70">
    <property type="entry name" value="Aldolase class I"/>
    <property type="match status" value="1"/>
</dbReference>
<comment type="cofactor">
    <cofactor evidence="1">
        <name>FMN</name>
        <dbReference type="ChEBI" id="CHEBI:58210"/>
    </cofactor>
</comment>
<comment type="catalytic activity">
    <reaction evidence="9">
        <text>3 propionate 3-nitronate + 3 O2 + H2O = 3 3-oxopropanoate + 2 nitrate + nitrite + H2O2 + 3 H(+)</text>
        <dbReference type="Rhea" id="RHEA:57332"/>
        <dbReference type="ChEBI" id="CHEBI:15377"/>
        <dbReference type="ChEBI" id="CHEBI:15378"/>
        <dbReference type="ChEBI" id="CHEBI:15379"/>
        <dbReference type="ChEBI" id="CHEBI:16240"/>
        <dbReference type="ChEBI" id="CHEBI:16301"/>
        <dbReference type="ChEBI" id="CHEBI:17632"/>
        <dbReference type="ChEBI" id="CHEBI:33190"/>
        <dbReference type="ChEBI" id="CHEBI:136067"/>
    </reaction>
</comment>
<dbReference type="OrthoDB" id="9778912at2"/>
<dbReference type="AlphaFoldDB" id="I1D043"/>
<reference evidence="11" key="2">
    <citation type="submission" date="2012-01" db="EMBL/GenBank/DDBJ databases">
        <title>Noncontiguous Finished sequence of chromosome of Saccharomonospora glauca K62.</title>
        <authorList>
            <consortium name="US DOE Joint Genome Institute"/>
            <person name="Lucas S."/>
            <person name="Han J."/>
            <person name="Lapidus A."/>
            <person name="Cheng J.-F."/>
            <person name="Goodwin L."/>
            <person name="Pitluck S."/>
            <person name="Peters L."/>
            <person name="Mikhailova N."/>
            <person name="Held B."/>
            <person name="Detter J.C."/>
            <person name="Han C."/>
            <person name="Tapia R."/>
            <person name="Land M."/>
            <person name="Hauser L."/>
            <person name="Kyrpides N."/>
            <person name="Ivanova N."/>
            <person name="Pagani I."/>
            <person name="Brambilla E.-M."/>
            <person name="Klenk H.-P."/>
            <person name="Woyke T."/>
        </authorList>
    </citation>
    <scope>NUCLEOTIDE SEQUENCE [LARGE SCALE GENOMIC DNA]</scope>
    <source>
        <strain evidence="11">K62</strain>
    </source>
</reference>
<evidence type="ECO:0000256" key="1">
    <source>
        <dbReference type="ARBA" id="ARBA00001917"/>
    </source>
</evidence>
<evidence type="ECO:0000256" key="9">
    <source>
        <dbReference type="ARBA" id="ARBA00049401"/>
    </source>
</evidence>
<keyword evidence="3" id="KW-0216">Detoxification</keyword>
<keyword evidence="4" id="KW-0285">Flavoprotein</keyword>
<dbReference type="RefSeq" id="WP_005462927.1">
    <property type="nucleotide sequence ID" value="NZ_CM001484.1"/>
</dbReference>
<reference evidence="10 11" key="1">
    <citation type="submission" date="2011-09" db="EMBL/GenBank/DDBJ databases">
        <authorList>
            <consortium name="US DOE Joint Genome Institute (JGI-PGF)"/>
            <person name="Lucas S."/>
            <person name="Han J."/>
            <person name="Lapidus A."/>
            <person name="Cheng J.-F."/>
            <person name="Goodwin L."/>
            <person name="Pitluck S."/>
            <person name="Peters L."/>
            <person name="Land M.L."/>
            <person name="Hauser L."/>
            <person name="Brambilla E."/>
            <person name="Klenk H.-P."/>
            <person name="Woyke T.J."/>
        </authorList>
    </citation>
    <scope>NUCLEOTIDE SEQUENCE [LARGE SCALE GENOMIC DNA]</scope>
    <source>
        <strain evidence="10 11">K62</strain>
    </source>
</reference>
<dbReference type="PANTHER" id="PTHR42747">
    <property type="entry name" value="NITRONATE MONOOXYGENASE-RELATED"/>
    <property type="match status" value="1"/>
</dbReference>
<comment type="similarity">
    <text evidence="2">Belongs to the nitronate monooxygenase family. NMO class I subfamily.</text>
</comment>
<dbReference type="Pfam" id="PF03060">
    <property type="entry name" value="NMO"/>
    <property type="match status" value="1"/>
</dbReference>
<dbReference type="GO" id="GO:0051213">
    <property type="term" value="F:dioxygenase activity"/>
    <property type="evidence" value="ECO:0007669"/>
    <property type="project" value="UniProtKB-KW"/>
</dbReference>
<sequence length="350" mass="36831">MFDSLRVPVIAAPMAGGPSTPELVAAVGRAGAFGYLAGGYLTAANLAEQIATVRRLSDAAFGVNLFVPGIRSTMDLSAYVERMEHEARRYGIEVGEPRWDDDGYSAKLDLLVEARVPVVSFTFGLPAGSDIERLHEVGTTVVVTVTSPEEARQAAEIGADALCVQGFEAGGHRSVFADDPADPYGGPLYGLLANVRLCAAVTDLPLVAAGGIVRGADVAAVVTAGAVAAQLGTAFLRADEAGTNPTQRRALAAGDRPTAVTRAFSGRPARGLVNRFLREHSEQAPAAYPQLHRLTKPIRAASGRAGDPEAMSLWAGQTYPLAEEGPAEAIVDRLWNEAREALRGATRRFE</sequence>
<evidence type="ECO:0000256" key="7">
    <source>
        <dbReference type="ARBA" id="ARBA00023033"/>
    </source>
</evidence>
<gene>
    <name evidence="10" type="ORF">SacglDRAFT_01394</name>
</gene>
<dbReference type="SUPFAM" id="SSF51412">
    <property type="entry name" value="Inosine monophosphate dehydrogenase (IMPDH)"/>
    <property type="match status" value="1"/>
</dbReference>
<dbReference type="GO" id="GO:0009636">
    <property type="term" value="P:response to toxic substance"/>
    <property type="evidence" value="ECO:0007669"/>
    <property type="project" value="UniProtKB-KW"/>
</dbReference>
<evidence type="ECO:0000256" key="8">
    <source>
        <dbReference type="ARBA" id="ARBA00031155"/>
    </source>
</evidence>
<dbReference type="InterPro" id="IPR004136">
    <property type="entry name" value="NMO"/>
</dbReference>
<dbReference type="InterPro" id="IPR013785">
    <property type="entry name" value="Aldolase_TIM"/>
</dbReference>
<evidence type="ECO:0000256" key="6">
    <source>
        <dbReference type="ARBA" id="ARBA00023002"/>
    </source>
</evidence>
<keyword evidence="6" id="KW-0560">Oxidoreductase</keyword>
<dbReference type="EMBL" id="CM001484">
    <property type="protein sequence ID" value="EIE98317.1"/>
    <property type="molecule type" value="Genomic_DNA"/>
</dbReference>
<dbReference type="GO" id="GO:0018580">
    <property type="term" value="F:nitronate monooxygenase activity"/>
    <property type="evidence" value="ECO:0007669"/>
    <property type="project" value="InterPro"/>
</dbReference>
<dbReference type="STRING" id="928724.SacglDRAFT_01394"/>
<protein>
    <recommendedName>
        <fullName evidence="8">Propionate 3-nitronate monooxygenase</fullName>
    </recommendedName>
</protein>
<dbReference type="HOGENOM" id="CLU_038732_5_1_11"/>